<organism evidence="2">
    <name type="scientific">Caldilineaceae bacterium SB0662_bin_9</name>
    <dbReference type="NCBI Taxonomy" id="2605258"/>
    <lineage>
        <taxon>Bacteria</taxon>
        <taxon>Bacillati</taxon>
        <taxon>Chloroflexota</taxon>
        <taxon>Caldilineae</taxon>
        <taxon>Caldilineales</taxon>
        <taxon>Caldilineaceae</taxon>
    </lineage>
</organism>
<name>A0A6B1DXC4_9CHLR</name>
<dbReference type="AlphaFoldDB" id="A0A6B1DXC4"/>
<comment type="caution">
    <text evidence="2">The sequence shown here is derived from an EMBL/GenBank/DDBJ whole genome shotgun (WGS) entry which is preliminary data.</text>
</comment>
<evidence type="ECO:0000313" key="2">
    <source>
        <dbReference type="EMBL" id="MYD91363.1"/>
    </source>
</evidence>
<feature type="region of interest" description="Disordered" evidence="1">
    <location>
        <begin position="1"/>
        <end position="21"/>
    </location>
</feature>
<accession>A0A6B1DXC4</accession>
<proteinExistence type="predicted"/>
<reference evidence="2" key="1">
    <citation type="submission" date="2019-09" db="EMBL/GenBank/DDBJ databases">
        <title>Characterisation of the sponge microbiome using genome-centric metagenomics.</title>
        <authorList>
            <person name="Engelberts J.P."/>
            <person name="Robbins S.J."/>
            <person name="De Goeij J.M."/>
            <person name="Aranda M."/>
            <person name="Bell S.C."/>
            <person name="Webster N.S."/>
        </authorList>
    </citation>
    <scope>NUCLEOTIDE SEQUENCE</scope>
    <source>
        <strain evidence="2">SB0662_bin_9</strain>
    </source>
</reference>
<sequence length="125" mass="13742">MALSSSLHPMFTTPEPPANKPLLASTACRQHLLRHTVWPADAAPDELHAYVKKHLENPHSTAVIIDTGFHTQQGAHSAWVARQYSGTLGHPLLDRGFCLPRALSDDRTRLQEVGQDDHEVHSATG</sequence>
<evidence type="ECO:0000256" key="1">
    <source>
        <dbReference type="SAM" id="MobiDB-lite"/>
    </source>
</evidence>
<dbReference type="EMBL" id="VXPY01000094">
    <property type="protein sequence ID" value="MYD91363.1"/>
    <property type="molecule type" value="Genomic_DNA"/>
</dbReference>
<gene>
    <name evidence="2" type="ORF">F4Y08_13675</name>
</gene>
<protein>
    <submittedName>
        <fullName evidence="2">Transposase</fullName>
    </submittedName>
</protein>